<proteinExistence type="predicted"/>
<evidence type="ECO:0000313" key="2">
    <source>
        <dbReference type="Proteomes" id="UP000059680"/>
    </source>
</evidence>
<dbReference type="InParanoid" id="A0A0P0W0Y5"/>
<dbReference type="Proteomes" id="UP000059680">
    <property type="component" value="Chromosome 3"/>
</dbReference>
<reference evidence="1 2" key="2">
    <citation type="journal article" date="2013" name="Plant Cell Physiol.">
        <title>Rice Annotation Project Database (RAP-DB): an integrative and interactive database for rice genomics.</title>
        <authorList>
            <person name="Sakai H."/>
            <person name="Lee S.S."/>
            <person name="Tanaka T."/>
            <person name="Numa H."/>
            <person name="Kim J."/>
            <person name="Kawahara Y."/>
            <person name="Wakimoto H."/>
            <person name="Yang C.C."/>
            <person name="Iwamoto M."/>
            <person name="Abe T."/>
            <person name="Yamada Y."/>
            <person name="Muto A."/>
            <person name="Inokuchi H."/>
            <person name="Ikemura T."/>
            <person name="Matsumoto T."/>
            <person name="Sasaki T."/>
            <person name="Itoh T."/>
        </authorList>
    </citation>
    <scope>NUCLEOTIDE SEQUENCE [LARGE SCALE GENOMIC DNA]</scope>
    <source>
        <strain evidence="2">cv. Nipponbare</strain>
    </source>
</reference>
<reference evidence="2" key="1">
    <citation type="journal article" date="2005" name="Nature">
        <title>The map-based sequence of the rice genome.</title>
        <authorList>
            <consortium name="International rice genome sequencing project (IRGSP)"/>
            <person name="Matsumoto T."/>
            <person name="Wu J."/>
            <person name="Kanamori H."/>
            <person name="Katayose Y."/>
            <person name="Fujisawa M."/>
            <person name="Namiki N."/>
            <person name="Mizuno H."/>
            <person name="Yamamoto K."/>
            <person name="Antonio B.A."/>
            <person name="Baba T."/>
            <person name="Sakata K."/>
            <person name="Nagamura Y."/>
            <person name="Aoki H."/>
            <person name="Arikawa K."/>
            <person name="Arita K."/>
            <person name="Bito T."/>
            <person name="Chiden Y."/>
            <person name="Fujitsuka N."/>
            <person name="Fukunaka R."/>
            <person name="Hamada M."/>
            <person name="Harada C."/>
            <person name="Hayashi A."/>
            <person name="Hijishita S."/>
            <person name="Honda M."/>
            <person name="Hosokawa S."/>
            <person name="Ichikawa Y."/>
            <person name="Idonuma A."/>
            <person name="Iijima M."/>
            <person name="Ikeda M."/>
            <person name="Ikeno M."/>
            <person name="Ito K."/>
            <person name="Ito S."/>
            <person name="Ito T."/>
            <person name="Ito Y."/>
            <person name="Ito Y."/>
            <person name="Iwabuchi A."/>
            <person name="Kamiya K."/>
            <person name="Karasawa W."/>
            <person name="Kurita K."/>
            <person name="Katagiri S."/>
            <person name="Kikuta A."/>
            <person name="Kobayashi H."/>
            <person name="Kobayashi N."/>
            <person name="Machita K."/>
            <person name="Maehara T."/>
            <person name="Masukawa M."/>
            <person name="Mizubayashi T."/>
            <person name="Mukai Y."/>
            <person name="Nagasaki H."/>
            <person name="Nagata Y."/>
            <person name="Naito S."/>
            <person name="Nakashima M."/>
            <person name="Nakama Y."/>
            <person name="Nakamichi Y."/>
            <person name="Nakamura M."/>
            <person name="Meguro A."/>
            <person name="Negishi M."/>
            <person name="Ohta I."/>
            <person name="Ohta T."/>
            <person name="Okamoto M."/>
            <person name="Ono N."/>
            <person name="Saji S."/>
            <person name="Sakaguchi M."/>
            <person name="Sakai K."/>
            <person name="Shibata M."/>
            <person name="Shimokawa T."/>
            <person name="Song J."/>
            <person name="Takazaki Y."/>
            <person name="Terasawa K."/>
            <person name="Tsugane M."/>
            <person name="Tsuji K."/>
            <person name="Ueda S."/>
            <person name="Waki K."/>
            <person name="Yamagata H."/>
            <person name="Yamamoto M."/>
            <person name="Yamamoto S."/>
            <person name="Yamane H."/>
            <person name="Yoshiki S."/>
            <person name="Yoshihara R."/>
            <person name="Yukawa K."/>
            <person name="Zhong H."/>
            <person name="Yano M."/>
            <person name="Yuan Q."/>
            <person name="Ouyang S."/>
            <person name="Liu J."/>
            <person name="Jones K.M."/>
            <person name="Gansberger K."/>
            <person name="Moffat K."/>
            <person name="Hill J."/>
            <person name="Bera J."/>
            <person name="Fadrosh D."/>
            <person name="Jin S."/>
            <person name="Johri S."/>
            <person name="Kim M."/>
            <person name="Overton L."/>
            <person name="Reardon M."/>
            <person name="Tsitrin T."/>
            <person name="Vuong H."/>
            <person name="Weaver B."/>
            <person name="Ciecko A."/>
            <person name="Tallon L."/>
            <person name="Jackson J."/>
            <person name="Pai G."/>
            <person name="Aken S.V."/>
            <person name="Utterback T."/>
            <person name="Reidmuller S."/>
            <person name="Feldblyum T."/>
            <person name="Hsiao J."/>
            <person name="Zismann V."/>
            <person name="Iobst S."/>
            <person name="de Vazeille A.R."/>
            <person name="Buell C.R."/>
            <person name="Ying K."/>
            <person name="Li Y."/>
            <person name="Lu T."/>
            <person name="Huang Y."/>
            <person name="Zhao Q."/>
            <person name="Feng Q."/>
            <person name="Zhang L."/>
            <person name="Zhu J."/>
            <person name="Weng Q."/>
            <person name="Mu J."/>
            <person name="Lu Y."/>
            <person name="Fan D."/>
            <person name="Liu Y."/>
            <person name="Guan J."/>
            <person name="Zhang Y."/>
            <person name="Yu S."/>
            <person name="Liu X."/>
            <person name="Zhang Y."/>
            <person name="Hong G."/>
            <person name="Han B."/>
            <person name="Choisne N."/>
            <person name="Demange N."/>
            <person name="Orjeda G."/>
            <person name="Samain S."/>
            <person name="Cattolico L."/>
            <person name="Pelletier E."/>
            <person name="Couloux A."/>
            <person name="Segurens B."/>
            <person name="Wincker P."/>
            <person name="D'Hont A."/>
            <person name="Scarpelli C."/>
            <person name="Weissenbach J."/>
            <person name="Salanoubat M."/>
            <person name="Quetier F."/>
            <person name="Yu Y."/>
            <person name="Kim H.R."/>
            <person name="Rambo T."/>
            <person name="Currie J."/>
            <person name="Collura K."/>
            <person name="Luo M."/>
            <person name="Yang T."/>
            <person name="Ammiraju J.S.S."/>
            <person name="Engler F."/>
            <person name="Soderlund C."/>
            <person name="Wing R.A."/>
            <person name="Palmer L.E."/>
            <person name="de la Bastide M."/>
            <person name="Spiegel L."/>
            <person name="Nascimento L."/>
            <person name="Zutavern T."/>
            <person name="O'Shaughnessy A."/>
            <person name="Dike S."/>
            <person name="Dedhia N."/>
            <person name="Preston R."/>
            <person name="Balija V."/>
            <person name="McCombie W.R."/>
            <person name="Chow T."/>
            <person name="Chen H."/>
            <person name="Chung M."/>
            <person name="Chen C."/>
            <person name="Shaw J."/>
            <person name="Wu H."/>
            <person name="Hsiao K."/>
            <person name="Chao Y."/>
            <person name="Chu M."/>
            <person name="Cheng C."/>
            <person name="Hour A."/>
            <person name="Lee P."/>
            <person name="Lin S."/>
            <person name="Lin Y."/>
            <person name="Liou J."/>
            <person name="Liu S."/>
            <person name="Hsing Y."/>
            <person name="Raghuvanshi S."/>
            <person name="Mohanty A."/>
            <person name="Bharti A.K."/>
            <person name="Gaur A."/>
            <person name="Gupta V."/>
            <person name="Kumar D."/>
            <person name="Ravi V."/>
            <person name="Vij S."/>
            <person name="Kapur A."/>
            <person name="Khurana P."/>
            <person name="Khurana P."/>
            <person name="Khurana J.P."/>
            <person name="Tyagi A.K."/>
            <person name="Gaikwad K."/>
            <person name="Singh A."/>
            <person name="Dalal V."/>
            <person name="Srivastava S."/>
            <person name="Dixit A."/>
            <person name="Pal A.K."/>
            <person name="Ghazi I.A."/>
            <person name="Yadav M."/>
            <person name="Pandit A."/>
            <person name="Bhargava A."/>
            <person name="Sureshbabu K."/>
            <person name="Batra K."/>
            <person name="Sharma T.R."/>
            <person name="Mohapatra T."/>
            <person name="Singh N.K."/>
            <person name="Messing J."/>
            <person name="Nelson A.B."/>
            <person name="Fuks G."/>
            <person name="Kavchok S."/>
            <person name="Keizer G."/>
            <person name="Linton E."/>
            <person name="Llaca V."/>
            <person name="Song R."/>
            <person name="Tanyolac B."/>
            <person name="Young S."/>
            <person name="Ho-Il K."/>
            <person name="Hahn J.H."/>
            <person name="Sangsakoo G."/>
            <person name="Vanavichit A."/>
            <person name="de Mattos Luiz.A.T."/>
            <person name="Zimmer P.D."/>
            <person name="Malone G."/>
            <person name="Dellagostin O."/>
            <person name="de Oliveira A.C."/>
            <person name="Bevan M."/>
            <person name="Bancroft I."/>
            <person name="Minx P."/>
            <person name="Cordum H."/>
            <person name="Wilson R."/>
            <person name="Cheng Z."/>
            <person name="Jin W."/>
            <person name="Jiang J."/>
            <person name="Leong S.A."/>
            <person name="Iwama H."/>
            <person name="Gojobori T."/>
            <person name="Itoh T."/>
            <person name="Niimura Y."/>
            <person name="Fujii Y."/>
            <person name="Habara T."/>
            <person name="Sakai H."/>
            <person name="Sato Y."/>
            <person name="Wilson G."/>
            <person name="Kumar K."/>
            <person name="McCouch S."/>
            <person name="Juretic N."/>
            <person name="Hoen D."/>
            <person name="Wright S."/>
            <person name="Bruskiewich R."/>
            <person name="Bureau T."/>
            <person name="Miyao A."/>
            <person name="Hirochika H."/>
            <person name="Nishikawa T."/>
            <person name="Kadowaki K."/>
            <person name="Sugiura M."/>
            <person name="Burr B."/>
            <person name="Sasaki T."/>
        </authorList>
    </citation>
    <scope>NUCLEOTIDE SEQUENCE [LARGE SCALE GENOMIC DNA]</scope>
    <source>
        <strain evidence="2">cv. Nipponbare</strain>
    </source>
</reference>
<sequence length="108" mass="11917">MCDSSMSGNSEANEVTRFLQSIDAYNTFALSTEQSFPRLLRATSNATRDRITSEAEYTSVLKPVSSPLSFFPKPLGWPKYIPARQISLTTMMSTPSATSFFKVGVGYT</sequence>
<organism evidence="1 2">
    <name type="scientific">Oryza sativa subsp. japonica</name>
    <name type="common">Rice</name>
    <dbReference type="NCBI Taxonomy" id="39947"/>
    <lineage>
        <taxon>Eukaryota</taxon>
        <taxon>Viridiplantae</taxon>
        <taxon>Streptophyta</taxon>
        <taxon>Embryophyta</taxon>
        <taxon>Tracheophyta</taxon>
        <taxon>Spermatophyta</taxon>
        <taxon>Magnoliopsida</taxon>
        <taxon>Liliopsida</taxon>
        <taxon>Poales</taxon>
        <taxon>Poaceae</taxon>
        <taxon>BOP clade</taxon>
        <taxon>Oryzoideae</taxon>
        <taxon>Oryzeae</taxon>
        <taxon>Oryzinae</taxon>
        <taxon>Oryza</taxon>
        <taxon>Oryza sativa</taxon>
    </lineage>
</organism>
<reference evidence="1 2" key="3">
    <citation type="journal article" date="2013" name="Rice">
        <title>Improvement of the Oryza sativa Nipponbare reference genome using next generation sequence and optical map data.</title>
        <authorList>
            <person name="Kawahara Y."/>
            <person name="de la Bastide M."/>
            <person name="Hamilton J.P."/>
            <person name="Kanamori H."/>
            <person name="McCombie W.R."/>
            <person name="Ouyang S."/>
            <person name="Schwartz D.C."/>
            <person name="Tanaka T."/>
            <person name="Wu J."/>
            <person name="Zhou S."/>
            <person name="Childs K.L."/>
            <person name="Davidson R.M."/>
            <person name="Lin H."/>
            <person name="Quesada-Ocampo L."/>
            <person name="Vaillancourt B."/>
            <person name="Sakai H."/>
            <person name="Lee S.S."/>
            <person name="Kim J."/>
            <person name="Numa H."/>
            <person name="Itoh T."/>
            <person name="Buell C.R."/>
            <person name="Matsumoto T."/>
        </authorList>
    </citation>
    <scope>NUCLEOTIDE SEQUENCE [LARGE SCALE GENOMIC DNA]</scope>
    <source>
        <strain evidence="2">cv. Nipponbare</strain>
    </source>
</reference>
<dbReference type="EMBL" id="AP014959">
    <property type="protein sequence ID" value="BAS85555.1"/>
    <property type="molecule type" value="Genomic_DNA"/>
</dbReference>
<gene>
    <name evidence="1" type="ordered locus">Os03g0655850</name>
    <name evidence="1" type="ORF">OSNPB_030655850</name>
</gene>
<dbReference type="PaxDb" id="39947-A0A0P0W0Y5"/>
<evidence type="ECO:0000313" key="1">
    <source>
        <dbReference type="EMBL" id="BAS85555.1"/>
    </source>
</evidence>
<keyword evidence="2" id="KW-1185">Reference proteome</keyword>
<dbReference type="Gramene" id="Os03t0655850-00">
    <property type="protein sequence ID" value="Os03t0655850-00"/>
    <property type="gene ID" value="Os03g0655850"/>
</dbReference>
<accession>A0A0P0W0Y5</accession>
<protein>
    <submittedName>
        <fullName evidence="1">Os03g0655850 protein</fullName>
    </submittedName>
</protein>
<dbReference type="AlphaFoldDB" id="A0A0P0W0Y5"/>
<name>A0A0P0W0Y5_ORYSJ</name>